<dbReference type="SUPFAM" id="SSF56112">
    <property type="entry name" value="Protein kinase-like (PK-like)"/>
    <property type="match status" value="1"/>
</dbReference>
<protein>
    <recommendedName>
        <fullName evidence="3">Aminoglycoside phosphotransferase domain-containing protein</fullName>
    </recommendedName>
</protein>
<gene>
    <name evidence="1" type="ORF">US99_C0021G0006</name>
</gene>
<dbReference type="Proteomes" id="UP000034324">
    <property type="component" value="Unassembled WGS sequence"/>
</dbReference>
<reference evidence="1 2" key="1">
    <citation type="journal article" date="2015" name="Nature">
        <title>rRNA introns, odd ribosomes, and small enigmatic genomes across a large radiation of phyla.</title>
        <authorList>
            <person name="Brown C.T."/>
            <person name="Hug L.A."/>
            <person name="Thomas B.C."/>
            <person name="Sharon I."/>
            <person name="Castelle C.J."/>
            <person name="Singh A."/>
            <person name="Wilkins M.J."/>
            <person name="Williams K.H."/>
            <person name="Banfield J.F."/>
        </authorList>
    </citation>
    <scope>NUCLEOTIDE SEQUENCE [LARGE SCALE GENOMIC DNA]</scope>
</reference>
<name>A0A0G0MXS1_9BACT</name>
<organism evidence="1 2">
    <name type="scientific">Candidatus Daviesbacteria bacterium GW2011_GWF2_38_6</name>
    <dbReference type="NCBI Taxonomy" id="1618432"/>
    <lineage>
        <taxon>Bacteria</taxon>
        <taxon>Candidatus Daviesiibacteriota</taxon>
    </lineage>
</organism>
<evidence type="ECO:0000313" key="2">
    <source>
        <dbReference type="Proteomes" id="UP000034324"/>
    </source>
</evidence>
<dbReference type="EMBL" id="LBVC01000021">
    <property type="protein sequence ID" value="KKQ78449.1"/>
    <property type="molecule type" value="Genomic_DNA"/>
</dbReference>
<comment type="caution">
    <text evidence="1">The sequence shown here is derived from an EMBL/GenBank/DDBJ whole genome shotgun (WGS) entry which is preliminary data.</text>
</comment>
<evidence type="ECO:0008006" key="3">
    <source>
        <dbReference type="Google" id="ProtNLM"/>
    </source>
</evidence>
<proteinExistence type="predicted"/>
<accession>A0A0G0MXS1</accession>
<sequence length="315" mass="36581">MQGDLKAFQIMVNDKLLDYRLGEKLDLSKAESFFKRKYFVRKLWSGGRHILGILEKDNKLLFLKLATTKGISAITENEYAWNKQFNKLVSRKSSDFWVPQNKECGLYNNLFYLITDNLEGGLLVRKPGKIRIPKLLLDNISSVIQFSELIQKLDIANLKEEENLDYRKYFFDKTISWYKGIPGNIVEKYRVKNLLAIIEQGMSGLQKRPRHGDFTPWHLIKLPSGQLGLIDGEHAMDSGVEYYDIGYFIQRVFSVLENPKLAEKILSILLKNNYNLEKIRVILAARSIGGFLDESLKPSPNYEFSNKFKDWVIRL</sequence>
<evidence type="ECO:0000313" key="1">
    <source>
        <dbReference type="EMBL" id="KKQ78449.1"/>
    </source>
</evidence>
<dbReference type="InterPro" id="IPR011009">
    <property type="entry name" value="Kinase-like_dom_sf"/>
</dbReference>
<dbReference type="AlphaFoldDB" id="A0A0G0MXS1"/>